<comment type="caution">
    <text evidence="7">The sequence shown here is derived from an EMBL/GenBank/DDBJ whole genome shotgun (WGS) entry which is preliminary data.</text>
</comment>
<dbReference type="GO" id="GO:0016020">
    <property type="term" value="C:membrane"/>
    <property type="evidence" value="ECO:0007669"/>
    <property type="project" value="UniProtKB-SubCell"/>
</dbReference>
<protein>
    <recommendedName>
        <fullName evidence="6">ABC-2 type transporter transmembrane domain-containing protein</fullName>
    </recommendedName>
</protein>
<evidence type="ECO:0000259" key="6">
    <source>
        <dbReference type="Pfam" id="PF12698"/>
    </source>
</evidence>
<keyword evidence="2 5" id="KW-0812">Transmembrane</keyword>
<dbReference type="PANTHER" id="PTHR43027:SF1">
    <property type="entry name" value="DOXORUBICIN RESISTANCE ABC TRANSPORTER PERMEASE PROTEIN DRRC-RELATED"/>
    <property type="match status" value="1"/>
</dbReference>
<keyword evidence="3 5" id="KW-1133">Transmembrane helix</keyword>
<organism evidence="7 8">
    <name type="scientific">Marinicella pacifica</name>
    <dbReference type="NCBI Taxonomy" id="1171543"/>
    <lineage>
        <taxon>Bacteria</taxon>
        <taxon>Pseudomonadati</taxon>
        <taxon>Pseudomonadota</taxon>
        <taxon>Gammaproteobacteria</taxon>
        <taxon>Lysobacterales</taxon>
        <taxon>Marinicellaceae</taxon>
        <taxon>Marinicella</taxon>
    </lineage>
</organism>
<evidence type="ECO:0000313" key="7">
    <source>
        <dbReference type="EMBL" id="GGF88203.1"/>
    </source>
</evidence>
<keyword evidence="8" id="KW-1185">Reference proteome</keyword>
<dbReference type="Pfam" id="PF12698">
    <property type="entry name" value="ABC2_membrane_3"/>
    <property type="match status" value="1"/>
</dbReference>
<feature type="domain" description="ABC-2 type transporter transmembrane" evidence="6">
    <location>
        <begin position="20"/>
        <end position="398"/>
    </location>
</feature>
<reference evidence="7" key="1">
    <citation type="journal article" date="2014" name="Int. J. Syst. Evol. Microbiol.">
        <title>Complete genome sequence of Corynebacterium casei LMG S-19264T (=DSM 44701T), isolated from a smear-ripened cheese.</title>
        <authorList>
            <consortium name="US DOE Joint Genome Institute (JGI-PGF)"/>
            <person name="Walter F."/>
            <person name="Albersmeier A."/>
            <person name="Kalinowski J."/>
            <person name="Ruckert C."/>
        </authorList>
    </citation>
    <scope>NUCLEOTIDE SEQUENCE</scope>
    <source>
        <strain evidence="7">CGMCC 1.12181</strain>
    </source>
</reference>
<evidence type="ECO:0000256" key="4">
    <source>
        <dbReference type="ARBA" id="ARBA00023136"/>
    </source>
</evidence>
<dbReference type="InterPro" id="IPR013525">
    <property type="entry name" value="ABC2_TM"/>
</dbReference>
<dbReference type="EMBL" id="BMEO01000002">
    <property type="protein sequence ID" value="GGF88203.1"/>
    <property type="molecule type" value="Genomic_DNA"/>
</dbReference>
<accession>A0A917CGC2</accession>
<evidence type="ECO:0000313" key="8">
    <source>
        <dbReference type="Proteomes" id="UP000605253"/>
    </source>
</evidence>
<dbReference type="RefSeq" id="WP_188364261.1">
    <property type="nucleotide sequence ID" value="NZ_BAABJF010000032.1"/>
</dbReference>
<dbReference type="AlphaFoldDB" id="A0A917CGC2"/>
<dbReference type="PANTHER" id="PTHR43027">
    <property type="entry name" value="DOXORUBICIN RESISTANCE ABC TRANSPORTER PERMEASE PROTEIN DRRC-RELATED"/>
    <property type="match status" value="1"/>
</dbReference>
<evidence type="ECO:0000256" key="5">
    <source>
        <dbReference type="SAM" id="Phobius"/>
    </source>
</evidence>
<dbReference type="Gene3D" id="3.40.1710.10">
    <property type="entry name" value="abc type-2 transporter like domain"/>
    <property type="match status" value="1"/>
</dbReference>
<comment type="subcellular location">
    <subcellularLocation>
        <location evidence="1">Membrane</location>
        <topology evidence="1">Multi-pass membrane protein</topology>
    </subcellularLocation>
</comment>
<feature type="transmembrane region" description="Helical" evidence="5">
    <location>
        <begin position="296"/>
        <end position="320"/>
    </location>
</feature>
<proteinExistence type="predicted"/>
<sequence>MLSLSQLIAKIRLQSVLREKWGLFSWLTIPIIIVFLMSFITGGGSQDESRGTLLVTDLDDSFVSNLLVNSLSQGELSGWIGIKKADTKEAQDIMQAGDASAWLTIQADFADDFLNQQPTQLSLVKNPAQTVIPDLIESALLLFTDAGGYIQQLFSDELATIAAINSNNDLSDLEFTALSLSIRDRIDVFADNLDPLLIELKERQTEQETNSPSVNFGLLMFPGAIMMALLFSISSLAMLIWADLQSGVLTRLSASSRGLSAYFLGQQWAVLAIFSGVVLLLTVLGGLYFGLPVQQWPLLIIGLVISGFVMWQILLSLVLLMPTQRSANIVVNAAIFPILMLGGSFFPMEALPDWLAQIGLYFPNGYFLQAIKDALFNQNNYLMTAGLIAAGTIVLFWLINRALLNRLTRRNNA</sequence>
<reference evidence="7" key="2">
    <citation type="submission" date="2020-09" db="EMBL/GenBank/DDBJ databases">
        <authorList>
            <person name="Sun Q."/>
            <person name="Zhou Y."/>
        </authorList>
    </citation>
    <scope>NUCLEOTIDE SEQUENCE</scope>
    <source>
        <strain evidence="7">CGMCC 1.12181</strain>
    </source>
</reference>
<keyword evidence="4 5" id="KW-0472">Membrane</keyword>
<evidence type="ECO:0000256" key="1">
    <source>
        <dbReference type="ARBA" id="ARBA00004141"/>
    </source>
</evidence>
<evidence type="ECO:0000256" key="3">
    <source>
        <dbReference type="ARBA" id="ARBA00022989"/>
    </source>
</evidence>
<feature type="transmembrane region" description="Helical" evidence="5">
    <location>
        <begin position="262"/>
        <end position="290"/>
    </location>
</feature>
<feature type="transmembrane region" description="Helical" evidence="5">
    <location>
        <begin position="381"/>
        <end position="400"/>
    </location>
</feature>
<dbReference type="InterPro" id="IPR052902">
    <property type="entry name" value="ABC-2_transporter"/>
</dbReference>
<gene>
    <name evidence="7" type="ORF">GCM10011365_06690</name>
</gene>
<dbReference type="GO" id="GO:0140359">
    <property type="term" value="F:ABC-type transporter activity"/>
    <property type="evidence" value="ECO:0007669"/>
    <property type="project" value="InterPro"/>
</dbReference>
<name>A0A917CGC2_9GAMM</name>
<feature type="transmembrane region" description="Helical" evidence="5">
    <location>
        <begin position="327"/>
        <end position="346"/>
    </location>
</feature>
<evidence type="ECO:0000256" key="2">
    <source>
        <dbReference type="ARBA" id="ARBA00022692"/>
    </source>
</evidence>
<feature type="transmembrane region" description="Helical" evidence="5">
    <location>
        <begin position="216"/>
        <end position="241"/>
    </location>
</feature>
<feature type="transmembrane region" description="Helical" evidence="5">
    <location>
        <begin position="21"/>
        <end position="40"/>
    </location>
</feature>
<dbReference type="Proteomes" id="UP000605253">
    <property type="component" value="Unassembled WGS sequence"/>
</dbReference>